<name>A0A8S5RGG4_9VIRU</name>
<proteinExistence type="predicted"/>
<reference evidence="1" key="1">
    <citation type="journal article" date="2021" name="Proc. Natl. Acad. Sci. U.S.A.">
        <title>A Catalog of Tens of Thousands of Viruses from Human Metagenomes Reveals Hidden Associations with Chronic Diseases.</title>
        <authorList>
            <person name="Tisza M.J."/>
            <person name="Buck C.B."/>
        </authorList>
    </citation>
    <scope>NUCLEOTIDE SEQUENCE</scope>
    <source>
        <strain evidence="1">Ctiha2</strain>
    </source>
</reference>
<protein>
    <submittedName>
        <fullName evidence="1">Uncharacterized protein</fullName>
    </submittedName>
</protein>
<evidence type="ECO:0000313" key="1">
    <source>
        <dbReference type="EMBL" id="DAE30478.1"/>
    </source>
</evidence>
<sequence>MTWCVNKPAIPGFTFHKGLIRFCHPHSRHTQNHEK</sequence>
<dbReference type="EMBL" id="BK059104">
    <property type="protein sequence ID" value="DAE30478.1"/>
    <property type="molecule type" value="Genomic_DNA"/>
</dbReference>
<organism evidence="1">
    <name type="scientific">virus sp. ctiha2</name>
    <dbReference type="NCBI Taxonomy" id="2827299"/>
    <lineage>
        <taxon>Viruses</taxon>
    </lineage>
</organism>
<accession>A0A8S5RGG4</accession>